<keyword evidence="8" id="KW-0269">Exonuclease</keyword>
<evidence type="ECO:0000313" key="9">
    <source>
        <dbReference type="Proteomes" id="UP000053961"/>
    </source>
</evidence>
<dbReference type="InterPro" id="IPR036345">
    <property type="entry name" value="ExoRNase_PH_dom2_sf"/>
</dbReference>
<keyword evidence="8" id="KW-0378">Hydrolase</keyword>
<dbReference type="InterPro" id="IPR020568">
    <property type="entry name" value="Ribosomal_Su5_D2-typ_SF"/>
</dbReference>
<keyword evidence="8" id="KW-0540">Nuclease</keyword>
<feature type="domain" description="Exoribonuclease phosphorolytic" evidence="6">
    <location>
        <begin position="182"/>
        <end position="247"/>
    </location>
</feature>
<comment type="subunit">
    <text evidence="4">Component of the archaeal exosome complex. Forms a hexameric ring-like arrangement composed of 3 Rrp41-Rrp42 heterodimers. The hexameric ring associates with a trimer of Rrp4 and/or Csl4 subunits.</text>
</comment>
<keyword evidence="3 4" id="KW-0271">Exosome</keyword>
<dbReference type="SUPFAM" id="SSF55666">
    <property type="entry name" value="Ribonuclease PH domain 2-like"/>
    <property type="match status" value="1"/>
</dbReference>
<dbReference type="CDD" id="cd11365">
    <property type="entry name" value="RNase_PH_archRRP42"/>
    <property type="match status" value="1"/>
</dbReference>
<dbReference type="FunFam" id="3.30.230.70:FF:000017">
    <property type="entry name" value="Exosome complex component Rrp42"/>
    <property type="match status" value="1"/>
</dbReference>
<evidence type="ECO:0000256" key="4">
    <source>
        <dbReference type="HAMAP-Rule" id="MF_00622"/>
    </source>
</evidence>
<dbReference type="PANTHER" id="PTHR11097">
    <property type="entry name" value="EXOSOME COMPLEX EXONUCLEASE RIBOSOMAL RNA PROCESSING PROTEIN"/>
    <property type="match status" value="1"/>
</dbReference>
<dbReference type="Proteomes" id="UP000057043">
    <property type="component" value="Unassembled WGS sequence"/>
</dbReference>
<evidence type="ECO:0000256" key="2">
    <source>
        <dbReference type="ARBA" id="ARBA00022490"/>
    </source>
</evidence>
<dbReference type="GO" id="GO:0016075">
    <property type="term" value="P:rRNA catabolic process"/>
    <property type="evidence" value="ECO:0007669"/>
    <property type="project" value="TreeGrafter"/>
</dbReference>
<dbReference type="PATRIC" id="fig|301375.6.peg.2376"/>
<dbReference type="GO" id="GO:0035925">
    <property type="term" value="F:mRNA 3'-UTR AU-rich region binding"/>
    <property type="evidence" value="ECO:0007669"/>
    <property type="project" value="TreeGrafter"/>
</dbReference>
<dbReference type="PANTHER" id="PTHR11097:SF8">
    <property type="entry name" value="EXOSOME COMPLEX COMPONENT RRP42"/>
    <property type="match status" value="1"/>
</dbReference>
<dbReference type="HAMAP" id="MF_00622">
    <property type="entry name" value="Exosome_Rrp42"/>
    <property type="match status" value="1"/>
</dbReference>
<reference evidence="8" key="1">
    <citation type="journal article" date="2015" name="MBio">
        <title>Genome-resolved metagenomic analysis reveals roles for candidate phyla and other microbial community members in biogeochemical transformations in oil reservoirs.</title>
        <authorList>
            <person name="Hu P."/>
            <person name="Tom L."/>
            <person name="Singh A."/>
            <person name="Thomas B.C."/>
            <person name="Baker B.J."/>
            <person name="Piceno Y.M."/>
            <person name="Andersen G.L."/>
            <person name="Banfield J.F."/>
        </authorList>
    </citation>
    <scope>NUCLEOTIDE SEQUENCE [LARGE SCALE GENOMIC DNA]</scope>
    <source>
        <strain evidence="8">56_747</strain>
    </source>
</reference>
<sequence>MSDVVMAEIRKDYLYHLVLKGERADGRSFDEYREIILETGPVRKADGSALVKLGNTQVMVGVKIQPGEPFSDTPNKGVIITNAELVPLASPNFEPGPPNEVGIELARVVDRGVRESGAIDLEALCITPGEKVWIVFIDVHVLDDCGNLMDASSLGAIAALMTAKVPAAQYGLGEDYPLPVKDVPVATTAVEFGDAIIFDPDTDEESVADTKLTVITTADGSVCGMQKSGPGFISQDHIYRIVDIACERAKEIREKFLEV</sequence>
<organism evidence="8 9">
    <name type="scientific">Methanothrix harundinacea</name>
    <dbReference type="NCBI Taxonomy" id="301375"/>
    <lineage>
        <taxon>Archaea</taxon>
        <taxon>Methanobacteriati</taxon>
        <taxon>Methanobacteriota</taxon>
        <taxon>Stenosarchaea group</taxon>
        <taxon>Methanomicrobia</taxon>
        <taxon>Methanotrichales</taxon>
        <taxon>Methanotrichaceae</taxon>
        <taxon>Methanothrix</taxon>
    </lineage>
</organism>
<dbReference type="NCBIfam" id="NF003282">
    <property type="entry name" value="PRK04282.1-1"/>
    <property type="match status" value="1"/>
</dbReference>
<name>A0A117MCK3_9EURY</name>
<dbReference type="Pfam" id="PF03725">
    <property type="entry name" value="RNase_PH_C"/>
    <property type="match status" value="1"/>
</dbReference>
<keyword evidence="2 4" id="KW-0963">Cytoplasm</keyword>
<dbReference type="InterPro" id="IPR001247">
    <property type="entry name" value="ExoRNase_PH_dom1"/>
</dbReference>
<comment type="caution">
    <text evidence="8">The sequence shown here is derived from an EMBL/GenBank/DDBJ whole genome shotgun (WGS) entry which is preliminary data.</text>
</comment>
<comment type="function">
    <text evidence="4">Non-catalytic component of the exosome, which is a complex involved in RNA degradation. Contributes to the structuring of the Rrp41 active site.</text>
</comment>
<dbReference type="SUPFAM" id="SSF54211">
    <property type="entry name" value="Ribosomal protein S5 domain 2-like"/>
    <property type="match status" value="1"/>
</dbReference>
<dbReference type="AlphaFoldDB" id="A0A117MCK3"/>
<gene>
    <name evidence="4" type="primary">rrp42</name>
    <name evidence="7" type="ORF">XD72_1091</name>
    <name evidence="8" type="ORF">XE07_0992</name>
</gene>
<evidence type="ECO:0000256" key="3">
    <source>
        <dbReference type="ARBA" id="ARBA00022835"/>
    </source>
</evidence>
<dbReference type="Pfam" id="PF01138">
    <property type="entry name" value="RNase_PH"/>
    <property type="match status" value="1"/>
</dbReference>
<evidence type="ECO:0000313" key="10">
    <source>
        <dbReference type="Proteomes" id="UP000057043"/>
    </source>
</evidence>
<dbReference type="InterPro" id="IPR050590">
    <property type="entry name" value="Exosome_comp_Rrp42_subfam"/>
</dbReference>
<evidence type="ECO:0000313" key="8">
    <source>
        <dbReference type="EMBL" id="KUK96639.1"/>
    </source>
</evidence>
<evidence type="ECO:0000313" key="7">
    <source>
        <dbReference type="EMBL" id="KUK44551.1"/>
    </source>
</evidence>
<dbReference type="InterPro" id="IPR015847">
    <property type="entry name" value="ExoRNase_PH_dom2"/>
</dbReference>
<evidence type="ECO:0000256" key="1">
    <source>
        <dbReference type="ARBA" id="ARBA00004496"/>
    </source>
</evidence>
<dbReference type="InterPro" id="IPR027408">
    <property type="entry name" value="PNPase/RNase_PH_dom_sf"/>
</dbReference>
<dbReference type="GO" id="GO:0000177">
    <property type="term" value="C:cytoplasmic exosome (RNase complex)"/>
    <property type="evidence" value="ECO:0007669"/>
    <property type="project" value="TreeGrafter"/>
</dbReference>
<comment type="subcellular location">
    <subcellularLocation>
        <location evidence="1 4">Cytoplasm</location>
    </subcellularLocation>
</comment>
<dbReference type="Gene3D" id="3.30.230.70">
    <property type="entry name" value="GHMP Kinase, N-terminal domain"/>
    <property type="match status" value="1"/>
</dbReference>
<evidence type="ECO:0000259" key="5">
    <source>
        <dbReference type="Pfam" id="PF01138"/>
    </source>
</evidence>
<feature type="domain" description="Exoribonuclease phosphorolytic" evidence="5">
    <location>
        <begin position="31"/>
        <end position="166"/>
    </location>
</feature>
<protein>
    <recommendedName>
        <fullName evidence="4">Exosome complex component Rrp42</fullName>
    </recommendedName>
</protein>
<dbReference type="InterPro" id="IPR020869">
    <property type="entry name" value="Rrp42_archaea"/>
</dbReference>
<dbReference type="GO" id="GO:0004527">
    <property type="term" value="F:exonuclease activity"/>
    <property type="evidence" value="ECO:0007669"/>
    <property type="project" value="UniProtKB-KW"/>
</dbReference>
<dbReference type="EMBL" id="LGFT01000022">
    <property type="protein sequence ID" value="KUK44551.1"/>
    <property type="molecule type" value="Genomic_DNA"/>
</dbReference>
<comment type="similarity">
    <text evidence="4">Belongs to the RNase PH family. Rrp42 subfamily.</text>
</comment>
<proteinExistence type="inferred from homology"/>
<reference evidence="9 10" key="2">
    <citation type="journal article" date="2015" name="MBio">
        <title>Genome-Resolved Metagenomic Analysis Reveals Roles for Candidate Phyla and Other Microbial Community Members in Biogeochemical Transformations in Oil Reservoirs.</title>
        <authorList>
            <person name="Hu P."/>
            <person name="Tom L."/>
            <person name="Singh A."/>
            <person name="Thomas B.C."/>
            <person name="Baker B.J."/>
            <person name="Piceno Y.M."/>
            <person name="Andersen G.L."/>
            <person name="Banfield J.F."/>
        </authorList>
    </citation>
    <scope>NUCLEOTIDE SEQUENCE [LARGE SCALE GENOMIC DNA]</scope>
    <source>
        <strain evidence="7">57_489</strain>
    </source>
</reference>
<dbReference type="Proteomes" id="UP000053961">
    <property type="component" value="Unassembled WGS sequence"/>
</dbReference>
<accession>A0A117MCK3</accession>
<evidence type="ECO:0000259" key="6">
    <source>
        <dbReference type="Pfam" id="PF03725"/>
    </source>
</evidence>
<dbReference type="EMBL" id="LGHB01000010">
    <property type="protein sequence ID" value="KUK96639.1"/>
    <property type="molecule type" value="Genomic_DNA"/>
</dbReference>